<organism evidence="2 3">
    <name type="scientific">Collybiopsis luxurians FD-317 M1</name>
    <dbReference type="NCBI Taxonomy" id="944289"/>
    <lineage>
        <taxon>Eukaryota</taxon>
        <taxon>Fungi</taxon>
        <taxon>Dikarya</taxon>
        <taxon>Basidiomycota</taxon>
        <taxon>Agaricomycotina</taxon>
        <taxon>Agaricomycetes</taxon>
        <taxon>Agaricomycetidae</taxon>
        <taxon>Agaricales</taxon>
        <taxon>Marasmiineae</taxon>
        <taxon>Omphalotaceae</taxon>
        <taxon>Collybiopsis</taxon>
        <taxon>Collybiopsis luxurians</taxon>
    </lineage>
</organism>
<accession>A0A0D0C4H1</accession>
<evidence type="ECO:0000313" key="2">
    <source>
        <dbReference type="EMBL" id="KIK57334.1"/>
    </source>
</evidence>
<name>A0A0D0C4H1_9AGAR</name>
<evidence type="ECO:0000256" key="1">
    <source>
        <dbReference type="SAM" id="Phobius"/>
    </source>
</evidence>
<evidence type="ECO:0000313" key="3">
    <source>
        <dbReference type="Proteomes" id="UP000053593"/>
    </source>
</evidence>
<keyword evidence="1" id="KW-1133">Transmembrane helix</keyword>
<keyword evidence="1" id="KW-0472">Membrane</keyword>
<dbReference type="HOGENOM" id="CLU_1825497_0_0_1"/>
<keyword evidence="3" id="KW-1185">Reference proteome</keyword>
<feature type="transmembrane region" description="Helical" evidence="1">
    <location>
        <begin position="41"/>
        <end position="65"/>
    </location>
</feature>
<dbReference type="EMBL" id="KN834791">
    <property type="protein sequence ID" value="KIK57334.1"/>
    <property type="molecule type" value="Genomic_DNA"/>
</dbReference>
<proteinExistence type="predicted"/>
<gene>
    <name evidence="2" type="ORF">GYMLUDRAFT_46208</name>
</gene>
<dbReference type="AlphaFoldDB" id="A0A0D0C4H1"/>
<keyword evidence="1" id="KW-0812">Transmembrane</keyword>
<reference evidence="2 3" key="1">
    <citation type="submission" date="2014-04" db="EMBL/GenBank/DDBJ databases">
        <title>Evolutionary Origins and Diversification of the Mycorrhizal Mutualists.</title>
        <authorList>
            <consortium name="DOE Joint Genome Institute"/>
            <consortium name="Mycorrhizal Genomics Consortium"/>
            <person name="Kohler A."/>
            <person name="Kuo A."/>
            <person name="Nagy L.G."/>
            <person name="Floudas D."/>
            <person name="Copeland A."/>
            <person name="Barry K.W."/>
            <person name="Cichocki N."/>
            <person name="Veneault-Fourrey C."/>
            <person name="LaButti K."/>
            <person name="Lindquist E.A."/>
            <person name="Lipzen A."/>
            <person name="Lundell T."/>
            <person name="Morin E."/>
            <person name="Murat C."/>
            <person name="Riley R."/>
            <person name="Ohm R."/>
            <person name="Sun H."/>
            <person name="Tunlid A."/>
            <person name="Henrissat B."/>
            <person name="Grigoriev I.V."/>
            <person name="Hibbett D.S."/>
            <person name="Martin F."/>
        </authorList>
    </citation>
    <scope>NUCLEOTIDE SEQUENCE [LARGE SCALE GENOMIC DNA]</scope>
    <source>
        <strain evidence="2 3">FD-317 M1</strain>
    </source>
</reference>
<dbReference type="Proteomes" id="UP000053593">
    <property type="component" value="Unassembled WGS sequence"/>
</dbReference>
<protein>
    <submittedName>
        <fullName evidence="2">Uncharacterized protein</fullName>
    </submittedName>
</protein>
<feature type="transmembrane region" description="Helical" evidence="1">
    <location>
        <begin position="7"/>
        <end position="29"/>
    </location>
</feature>
<sequence length="141" mass="16105">MAEHQEDILFMALFLANFSLFMCTTPNPYEYTLSPSEISRATFSVVFQVLVSTIAATPFSILAFLCASRPRFQEDIGNETRFKLFISDQIFSLQVCHYIQLILIGVDHVLRLLCRVKVAVTTSRFSVFPYSDNSYKIINTL</sequence>